<proteinExistence type="predicted"/>
<accession>A0A2T0QTQ0</accession>
<sequence length="114" mass="12826">MTPWPRSAPSPGTRPPLVGAYLREHSLTALQRGADQDWRDPDGYAEERKAMRGPWRVHVDERDGQVVGEVLDLPGLTATAVSRKALECTLRDELALHFGVRYTGSWEAPDFIWD</sequence>
<gene>
    <name evidence="1" type="ORF">CLV37_12413</name>
</gene>
<reference evidence="1 2" key="1">
    <citation type="submission" date="2018-03" db="EMBL/GenBank/DDBJ databases">
        <title>Genomic Encyclopedia of Archaeal and Bacterial Type Strains, Phase II (KMG-II): from individual species to whole genera.</title>
        <authorList>
            <person name="Goeker M."/>
        </authorList>
    </citation>
    <scope>NUCLEOTIDE SEQUENCE [LARGE SCALE GENOMIC DNA]</scope>
    <source>
        <strain evidence="1 2">DSM 19711</strain>
    </source>
</reference>
<evidence type="ECO:0000313" key="1">
    <source>
        <dbReference type="EMBL" id="PRY08418.1"/>
    </source>
</evidence>
<evidence type="ECO:0000313" key="2">
    <source>
        <dbReference type="Proteomes" id="UP000238083"/>
    </source>
</evidence>
<protein>
    <submittedName>
        <fullName evidence="1">Uncharacterized protein</fullName>
    </submittedName>
</protein>
<dbReference type="Proteomes" id="UP000238083">
    <property type="component" value="Unassembled WGS sequence"/>
</dbReference>
<dbReference type="AlphaFoldDB" id="A0A2T0QTQ0"/>
<name>A0A2T0QTQ0_9ACTN</name>
<keyword evidence="2" id="KW-1185">Reference proteome</keyword>
<dbReference type="EMBL" id="PVZF01000024">
    <property type="protein sequence ID" value="PRY08418.1"/>
    <property type="molecule type" value="Genomic_DNA"/>
</dbReference>
<organism evidence="1 2">
    <name type="scientific">Kineococcus rhizosphaerae</name>
    <dbReference type="NCBI Taxonomy" id="559628"/>
    <lineage>
        <taxon>Bacteria</taxon>
        <taxon>Bacillati</taxon>
        <taxon>Actinomycetota</taxon>
        <taxon>Actinomycetes</taxon>
        <taxon>Kineosporiales</taxon>
        <taxon>Kineosporiaceae</taxon>
        <taxon>Kineococcus</taxon>
    </lineage>
</organism>
<comment type="caution">
    <text evidence="1">The sequence shown here is derived from an EMBL/GenBank/DDBJ whole genome shotgun (WGS) entry which is preliminary data.</text>
</comment>